<feature type="compositionally biased region" description="Low complexity" evidence="1">
    <location>
        <begin position="26"/>
        <end position="39"/>
    </location>
</feature>
<evidence type="ECO:0000256" key="1">
    <source>
        <dbReference type="SAM" id="MobiDB-lite"/>
    </source>
</evidence>
<organism evidence="2 3">
    <name type="scientific">Neohortaea acidophila</name>
    <dbReference type="NCBI Taxonomy" id="245834"/>
    <lineage>
        <taxon>Eukaryota</taxon>
        <taxon>Fungi</taxon>
        <taxon>Dikarya</taxon>
        <taxon>Ascomycota</taxon>
        <taxon>Pezizomycotina</taxon>
        <taxon>Dothideomycetes</taxon>
        <taxon>Dothideomycetidae</taxon>
        <taxon>Mycosphaerellales</taxon>
        <taxon>Teratosphaeriaceae</taxon>
        <taxon>Neohortaea</taxon>
    </lineage>
</organism>
<dbReference type="Proteomes" id="UP000799767">
    <property type="component" value="Unassembled WGS sequence"/>
</dbReference>
<gene>
    <name evidence="2" type="ORF">BDY17DRAFT_46562</name>
</gene>
<feature type="region of interest" description="Disordered" evidence="1">
    <location>
        <begin position="282"/>
        <end position="306"/>
    </location>
</feature>
<evidence type="ECO:0000313" key="2">
    <source>
        <dbReference type="EMBL" id="KAF2478960.1"/>
    </source>
</evidence>
<sequence>MASSNSPPAGSHSAMKANINSPRTPSSSSSSNSSGSSESTLVATPASSVYARLTDDEIAAVQIQNLKDVVDFRKSADWVEQAVQNTLVTLPTYRIGVRYAHTRLKTQRETIDYLEGEFDKRSLSDGHRGVSRNVEAGVKEAQHLDDDDWLNNATFKEMKEEITIAAFERRAKEFSEVNMRRMLEDVDVLEQLKAQGRGPIPCPPEGHPDSFAAREHQKANKSKVRGITFHRGGGRAAIASAGTGRGHVTEGPGVNGYGAGDGSRAGFGGDMGSVRGRGEGFMNNHRGRGSHGANSWGRSRGRGRGI</sequence>
<reference evidence="2" key="1">
    <citation type="journal article" date="2020" name="Stud. Mycol.">
        <title>101 Dothideomycetes genomes: a test case for predicting lifestyles and emergence of pathogens.</title>
        <authorList>
            <person name="Haridas S."/>
            <person name="Albert R."/>
            <person name="Binder M."/>
            <person name="Bloem J."/>
            <person name="Labutti K."/>
            <person name="Salamov A."/>
            <person name="Andreopoulos B."/>
            <person name="Baker S."/>
            <person name="Barry K."/>
            <person name="Bills G."/>
            <person name="Bluhm B."/>
            <person name="Cannon C."/>
            <person name="Castanera R."/>
            <person name="Culley D."/>
            <person name="Daum C."/>
            <person name="Ezra D."/>
            <person name="Gonzalez J."/>
            <person name="Henrissat B."/>
            <person name="Kuo A."/>
            <person name="Liang C."/>
            <person name="Lipzen A."/>
            <person name="Lutzoni F."/>
            <person name="Magnuson J."/>
            <person name="Mondo S."/>
            <person name="Nolan M."/>
            <person name="Ohm R."/>
            <person name="Pangilinan J."/>
            <person name="Park H.-J."/>
            <person name="Ramirez L."/>
            <person name="Alfaro M."/>
            <person name="Sun H."/>
            <person name="Tritt A."/>
            <person name="Yoshinaga Y."/>
            <person name="Zwiers L.-H."/>
            <person name="Turgeon B."/>
            <person name="Goodwin S."/>
            <person name="Spatafora J."/>
            <person name="Crous P."/>
            <person name="Grigoriev I."/>
        </authorList>
    </citation>
    <scope>NUCLEOTIDE SEQUENCE</scope>
    <source>
        <strain evidence="2">CBS 113389</strain>
    </source>
</reference>
<name>A0A6A6PG56_9PEZI</name>
<feature type="region of interest" description="Disordered" evidence="1">
    <location>
        <begin position="1"/>
        <end position="40"/>
    </location>
</feature>
<proteinExistence type="predicted"/>
<evidence type="ECO:0000313" key="3">
    <source>
        <dbReference type="Proteomes" id="UP000799767"/>
    </source>
</evidence>
<dbReference type="GeneID" id="54479416"/>
<keyword evidence="3" id="KW-1185">Reference proteome</keyword>
<accession>A0A6A6PG56</accession>
<dbReference type="EMBL" id="MU001642">
    <property type="protein sequence ID" value="KAF2478960.1"/>
    <property type="molecule type" value="Genomic_DNA"/>
</dbReference>
<dbReference type="AlphaFoldDB" id="A0A6A6PG56"/>
<dbReference type="RefSeq" id="XP_033585530.1">
    <property type="nucleotide sequence ID" value="XM_033738414.1"/>
</dbReference>
<protein>
    <submittedName>
        <fullName evidence="2">Uncharacterized protein</fullName>
    </submittedName>
</protein>